<organism evidence="2 3">
    <name type="scientific">Eubacterium plexicaudatum ASF492</name>
    <dbReference type="NCBI Taxonomy" id="1235802"/>
    <lineage>
        <taxon>Bacteria</taxon>
        <taxon>Bacillati</taxon>
        <taxon>Bacillota</taxon>
        <taxon>Clostridia</taxon>
        <taxon>Eubacteriales</taxon>
        <taxon>Eubacteriaceae</taxon>
        <taxon>Eubacterium</taxon>
    </lineage>
</organism>
<sequence length="153" mass="17305">MQPASRFCALPGAFRPSDGGRLFAALIPPLFGFLPTAQHCNVYNFCNLAIFKSATPRLQNSNTLHCCAVTLPVRHCLILSSSQYHVLFIRFARTPNSFFAFSSVRFDMPCSSARPKISLLWMHCLFLPVPGVTVSLVPFYLLWEQCRLRLHQQ</sequence>
<keyword evidence="1" id="KW-0812">Transmembrane</keyword>
<feature type="transmembrane region" description="Helical" evidence="1">
    <location>
        <begin position="120"/>
        <end position="143"/>
    </location>
</feature>
<proteinExistence type="predicted"/>
<evidence type="ECO:0000313" key="3">
    <source>
        <dbReference type="Proteomes" id="UP000012589"/>
    </source>
</evidence>
<name>N2BBR1_9FIRM</name>
<accession>N2BBR1</accession>
<comment type="caution">
    <text evidence="2">The sequence shown here is derived from an EMBL/GenBank/DDBJ whole genome shotgun (WGS) entry which is preliminary data.</text>
</comment>
<evidence type="ECO:0000313" key="2">
    <source>
        <dbReference type="EMBL" id="EMZ34219.1"/>
    </source>
</evidence>
<keyword evidence="1" id="KW-1133">Transmembrane helix</keyword>
<dbReference type="AlphaFoldDB" id="N2BBR1"/>
<gene>
    <name evidence="2" type="ORF">C823_01135</name>
</gene>
<keyword evidence="3" id="KW-1185">Reference proteome</keyword>
<evidence type="ECO:0000256" key="1">
    <source>
        <dbReference type="SAM" id="Phobius"/>
    </source>
</evidence>
<dbReference type="EMBL" id="AQFT01000037">
    <property type="protein sequence ID" value="EMZ34219.1"/>
    <property type="molecule type" value="Genomic_DNA"/>
</dbReference>
<reference evidence="2 3" key="1">
    <citation type="journal article" date="2014" name="Genome Announc.">
        <title>Draft genome sequences of the altered schaedler flora, a defined bacterial community from gnotobiotic mice.</title>
        <authorList>
            <person name="Wannemuehler M.J."/>
            <person name="Overstreet A.M."/>
            <person name="Ward D.V."/>
            <person name="Phillips G.J."/>
        </authorList>
    </citation>
    <scope>NUCLEOTIDE SEQUENCE [LARGE SCALE GENOMIC DNA]</scope>
    <source>
        <strain evidence="2 3">ASF492</strain>
    </source>
</reference>
<dbReference type="Proteomes" id="UP000012589">
    <property type="component" value="Unassembled WGS sequence"/>
</dbReference>
<dbReference type="HOGENOM" id="CLU_1710527_0_0_9"/>
<keyword evidence="1" id="KW-0472">Membrane</keyword>
<protein>
    <submittedName>
        <fullName evidence="2">Uncharacterized protein</fullName>
    </submittedName>
</protein>